<evidence type="ECO:0000256" key="8">
    <source>
        <dbReference type="HAMAP-Rule" id="MF_01020"/>
    </source>
</evidence>
<protein>
    <recommendedName>
        <fullName evidence="8">Phosphoribosyl-ATP pyrophosphatase</fullName>
        <shortName evidence="8">PRA-PH</shortName>
        <ecNumber evidence="8">3.6.1.31</ecNumber>
    </recommendedName>
</protein>
<keyword evidence="3 8" id="KW-0028">Amino-acid biosynthesis</keyword>
<dbReference type="Gene3D" id="1.10.287.1080">
    <property type="entry name" value="MazG-like"/>
    <property type="match status" value="1"/>
</dbReference>
<gene>
    <name evidence="8 9" type="primary">hisE</name>
    <name evidence="9" type="ORF">QPL79_03225</name>
</gene>
<dbReference type="CDD" id="cd11534">
    <property type="entry name" value="NTP-PPase_HisIE_like"/>
    <property type="match status" value="1"/>
</dbReference>
<dbReference type="Proteomes" id="UP001529235">
    <property type="component" value="Unassembled WGS sequence"/>
</dbReference>
<accession>A0ABD4Z8E0</accession>
<dbReference type="InterPro" id="IPR021130">
    <property type="entry name" value="PRib-ATP_PPHydrolase-like"/>
</dbReference>
<proteinExistence type="inferred from homology"/>
<evidence type="ECO:0000256" key="1">
    <source>
        <dbReference type="ARBA" id="ARBA00001460"/>
    </source>
</evidence>
<dbReference type="NCBIfam" id="TIGR03188">
    <property type="entry name" value="histidine_hisI"/>
    <property type="match status" value="1"/>
</dbReference>
<evidence type="ECO:0000256" key="5">
    <source>
        <dbReference type="ARBA" id="ARBA00022801"/>
    </source>
</evidence>
<dbReference type="Pfam" id="PF01503">
    <property type="entry name" value="PRA-PH"/>
    <property type="match status" value="1"/>
</dbReference>
<comment type="caution">
    <text evidence="9">The sequence shown here is derived from an EMBL/GenBank/DDBJ whole genome shotgun (WGS) entry which is preliminary data.</text>
</comment>
<sequence>MCETIEKLYKIILDRLEKKPVGSYTAQLASKGRGYVARKLGEEAVEAIVASLSEDRKRIVEELADLIYHMLVFMAINNVSIDDVCTELEARMKK</sequence>
<dbReference type="SUPFAM" id="SSF101386">
    <property type="entry name" value="all-alpha NTP pyrophosphatases"/>
    <property type="match status" value="1"/>
</dbReference>
<dbReference type="GO" id="GO:0004636">
    <property type="term" value="F:phosphoribosyl-ATP diphosphatase activity"/>
    <property type="evidence" value="ECO:0007669"/>
    <property type="project" value="UniProtKB-UniRule"/>
</dbReference>
<keyword evidence="10" id="KW-1185">Reference proteome</keyword>
<organism evidence="9 10">
    <name type="scientific">Ignisphaera cupida</name>
    <dbReference type="NCBI Taxonomy" id="3050454"/>
    <lineage>
        <taxon>Archaea</taxon>
        <taxon>Thermoproteota</taxon>
        <taxon>Thermoprotei</taxon>
        <taxon>Desulfurococcales</taxon>
        <taxon>Desulfurococcaceae</taxon>
        <taxon>Ignisphaera</taxon>
    </lineage>
</organism>
<dbReference type="GO" id="GO:0005524">
    <property type="term" value="F:ATP binding"/>
    <property type="evidence" value="ECO:0007669"/>
    <property type="project" value="UniProtKB-KW"/>
</dbReference>
<dbReference type="RefSeq" id="WP_285273338.1">
    <property type="nucleotide sequence ID" value="NZ_JASNVW010000001.1"/>
</dbReference>
<evidence type="ECO:0000313" key="9">
    <source>
        <dbReference type="EMBL" id="MDK6028373.1"/>
    </source>
</evidence>
<evidence type="ECO:0000256" key="4">
    <source>
        <dbReference type="ARBA" id="ARBA00022741"/>
    </source>
</evidence>
<keyword evidence="5 8" id="KW-0378">Hydrolase</keyword>
<comment type="catalytic activity">
    <reaction evidence="1 8">
        <text>1-(5-phospho-beta-D-ribosyl)-ATP + H2O = 1-(5-phospho-beta-D-ribosyl)-5'-AMP + diphosphate + H(+)</text>
        <dbReference type="Rhea" id="RHEA:22828"/>
        <dbReference type="ChEBI" id="CHEBI:15377"/>
        <dbReference type="ChEBI" id="CHEBI:15378"/>
        <dbReference type="ChEBI" id="CHEBI:33019"/>
        <dbReference type="ChEBI" id="CHEBI:59457"/>
        <dbReference type="ChEBI" id="CHEBI:73183"/>
        <dbReference type="EC" id="3.6.1.31"/>
    </reaction>
</comment>
<dbReference type="PANTHER" id="PTHR42945">
    <property type="entry name" value="HISTIDINE BIOSYNTHESIS BIFUNCTIONAL PROTEIN"/>
    <property type="match status" value="1"/>
</dbReference>
<keyword evidence="6 8" id="KW-0067">ATP-binding</keyword>
<comment type="subcellular location">
    <subcellularLocation>
        <location evidence="8">Cytoplasm</location>
    </subcellularLocation>
</comment>
<dbReference type="InterPro" id="IPR008179">
    <property type="entry name" value="HisE"/>
</dbReference>
<name>A0ABD4Z8E0_9CREN</name>
<evidence type="ECO:0000256" key="3">
    <source>
        <dbReference type="ARBA" id="ARBA00022605"/>
    </source>
</evidence>
<evidence type="ECO:0000256" key="6">
    <source>
        <dbReference type="ARBA" id="ARBA00022840"/>
    </source>
</evidence>
<keyword evidence="7 8" id="KW-0368">Histidine biosynthesis</keyword>
<dbReference type="HAMAP" id="MF_01020">
    <property type="entry name" value="HisE"/>
    <property type="match status" value="1"/>
</dbReference>
<keyword evidence="8" id="KW-0963">Cytoplasm</keyword>
<keyword evidence="4 8" id="KW-0547">Nucleotide-binding</keyword>
<dbReference type="EC" id="3.6.1.31" evidence="8"/>
<comment type="similarity">
    <text evidence="8">Belongs to the PRA-PH family.</text>
</comment>
<evidence type="ECO:0000256" key="7">
    <source>
        <dbReference type="ARBA" id="ARBA00023102"/>
    </source>
</evidence>
<dbReference type="EMBL" id="JASNVW010000001">
    <property type="protein sequence ID" value="MDK6028373.1"/>
    <property type="molecule type" value="Genomic_DNA"/>
</dbReference>
<comment type="pathway">
    <text evidence="2 8">Amino-acid biosynthesis; L-histidine biosynthesis; L-histidine from 5-phospho-alpha-D-ribose 1-diphosphate: step 2/9.</text>
</comment>
<reference evidence="9 10" key="1">
    <citation type="submission" date="2023-05" db="EMBL/GenBank/DDBJ databases">
        <title>A new hyperthermophilic archaea 'Ignisphaera cupida' sp. nov. and description of the family 'Ignisphaeraceae' fam. nov.</title>
        <authorList>
            <person name="Podosokorskaya O.A."/>
            <person name="Elcheninov A.G."/>
            <person name="Klukina A."/>
            <person name="Merkel A.Y."/>
        </authorList>
    </citation>
    <scope>NUCLEOTIDE SEQUENCE [LARGE SCALE GENOMIC DNA]</scope>
    <source>
        <strain evidence="9 10">4213-co</strain>
    </source>
</reference>
<dbReference type="GO" id="GO:0005737">
    <property type="term" value="C:cytoplasm"/>
    <property type="evidence" value="ECO:0007669"/>
    <property type="project" value="UniProtKB-SubCell"/>
</dbReference>
<evidence type="ECO:0000313" key="10">
    <source>
        <dbReference type="Proteomes" id="UP001529235"/>
    </source>
</evidence>
<evidence type="ECO:0000256" key="2">
    <source>
        <dbReference type="ARBA" id="ARBA00005204"/>
    </source>
</evidence>
<dbReference type="AlphaFoldDB" id="A0ABD4Z8E0"/>
<dbReference type="GO" id="GO:0000105">
    <property type="term" value="P:L-histidine biosynthetic process"/>
    <property type="evidence" value="ECO:0007669"/>
    <property type="project" value="UniProtKB-UniRule"/>
</dbReference>
<dbReference type="PANTHER" id="PTHR42945:SF1">
    <property type="entry name" value="HISTIDINE BIOSYNTHESIS BIFUNCTIONAL PROTEIN HIS7"/>
    <property type="match status" value="1"/>
</dbReference>